<comment type="caution">
    <text evidence="1">The sequence shown here is derived from an EMBL/GenBank/DDBJ whole genome shotgun (WGS) entry which is preliminary data.</text>
</comment>
<dbReference type="AlphaFoldDB" id="A0A0C2IDS5"/>
<dbReference type="EMBL" id="JWZT01004669">
    <property type="protein sequence ID" value="KII63473.1"/>
    <property type="molecule type" value="Genomic_DNA"/>
</dbReference>
<dbReference type="Proteomes" id="UP000031668">
    <property type="component" value="Unassembled WGS sequence"/>
</dbReference>
<evidence type="ECO:0000313" key="2">
    <source>
        <dbReference type="Proteomes" id="UP000031668"/>
    </source>
</evidence>
<organism evidence="1 2">
    <name type="scientific">Thelohanellus kitauei</name>
    <name type="common">Myxosporean</name>
    <dbReference type="NCBI Taxonomy" id="669202"/>
    <lineage>
        <taxon>Eukaryota</taxon>
        <taxon>Metazoa</taxon>
        <taxon>Cnidaria</taxon>
        <taxon>Myxozoa</taxon>
        <taxon>Myxosporea</taxon>
        <taxon>Bivalvulida</taxon>
        <taxon>Platysporina</taxon>
        <taxon>Myxobolidae</taxon>
        <taxon>Thelohanellus</taxon>
    </lineage>
</organism>
<accession>A0A0C2IDS5</accession>
<name>A0A0C2IDS5_THEKT</name>
<proteinExistence type="predicted"/>
<reference evidence="1 2" key="1">
    <citation type="journal article" date="2014" name="Genome Biol. Evol.">
        <title>The genome of the myxosporean Thelohanellus kitauei shows adaptations to nutrient acquisition within its fish host.</title>
        <authorList>
            <person name="Yang Y."/>
            <person name="Xiong J."/>
            <person name="Zhou Z."/>
            <person name="Huo F."/>
            <person name="Miao W."/>
            <person name="Ran C."/>
            <person name="Liu Y."/>
            <person name="Zhang J."/>
            <person name="Feng J."/>
            <person name="Wang M."/>
            <person name="Wang M."/>
            <person name="Wang L."/>
            <person name="Yao B."/>
        </authorList>
    </citation>
    <scope>NUCLEOTIDE SEQUENCE [LARGE SCALE GENOMIC DNA]</scope>
    <source>
        <strain evidence="1">Wuqing</strain>
    </source>
</reference>
<protein>
    <submittedName>
        <fullName evidence="1">Uncharacterized protein</fullName>
    </submittedName>
</protein>
<keyword evidence="2" id="KW-1185">Reference proteome</keyword>
<evidence type="ECO:0000313" key="1">
    <source>
        <dbReference type="EMBL" id="KII63473.1"/>
    </source>
</evidence>
<gene>
    <name evidence="1" type="ORF">RF11_02284</name>
</gene>
<sequence>MFKIFIISRENERRISHFLKPFTHKLTDLILLGYPAEEKWRNRPVLIDKLFNDLYIKHPLHLDYPREESHFSGQRSPKNLKMVAYEKSGCRRQSLKDSYRQGFYTLNNTSQQGPNRFHISGLSQSTSKKQLV</sequence>